<dbReference type="NCBIfam" id="TIGR00369">
    <property type="entry name" value="unchar_dom_1"/>
    <property type="match status" value="1"/>
</dbReference>
<dbReference type="CDD" id="cd03443">
    <property type="entry name" value="PaaI_thioesterase"/>
    <property type="match status" value="1"/>
</dbReference>
<dbReference type="Proteomes" id="UP000009047">
    <property type="component" value="Chromosome"/>
</dbReference>
<dbReference type="InterPro" id="IPR029069">
    <property type="entry name" value="HotDog_dom_sf"/>
</dbReference>
<keyword evidence="5" id="KW-1185">Reference proteome</keyword>
<proteinExistence type="inferred from homology"/>
<gene>
    <name evidence="4" type="ordered locus">Deba_0858</name>
</gene>
<dbReference type="InterPro" id="IPR003736">
    <property type="entry name" value="PAAI_dom"/>
</dbReference>
<dbReference type="SUPFAM" id="SSF54637">
    <property type="entry name" value="Thioesterase/thiol ester dehydrase-isomerase"/>
    <property type="match status" value="1"/>
</dbReference>
<dbReference type="InterPro" id="IPR006683">
    <property type="entry name" value="Thioestr_dom"/>
</dbReference>
<reference evidence="4 5" key="1">
    <citation type="journal article" date="2010" name="Stand. Genomic Sci.">
        <title>Complete genome sequence of Desulfarculus baarsii type strain (2st14).</title>
        <authorList>
            <person name="Sun H."/>
            <person name="Spring S."/>
            <person name="Lapidus A."/>
            <person name="Davenport K."/>
            <person name="Del Rio T.G."/>
            <person name="Tice H."/>
            <person name="Nolan M."/>
            <person name="Copeland A."/>
            <person name="Cheng J.F."/>
            <person name="Lucas S."/>
            <person name="Tapia R."/>
            <person name="Goodwin L."/>
            <person name="Pitluck S."/>
            <person name="Ivanova N."/>
            <person name="Pagani I."/>
            <person name="Mavromatis K."/>
            <person name="Ovchinnikova G."/>
            <person name="Pati A."/>
            <person name="Chen A."/>
            <person name="Palaniappan K."/>
            <person name="Hauser L."/>
            <person name="Chang Y.J."/>
            <person name="Jeffries C.D."/>
            <person name="Detter J.C."/>
            <person name="Han C."/>
            <person name="Rohde M."/>
            <person name="Brambilla E."/>
            <person name="Goker M."/>
            <person name="Woyke T."/>
            <person name="Bristow J."/>
            <person name="Eisen J.A."/>
            <person name="Markowitz V."/>
            <person name="Hugenholtz P."/>
            <person name="Kyrpides N.C."/>
            <person name="Klenk H.P."/>
            <person name="Land M."/>
        </authorList>
    </citation>
    <scope>NUCLEOTIDE SEQUENCE [LARGE SCALE GENOMIC DNA]</scope>
    <source>
        <strain evidence="5">ATCC 33931 / DSM 2075 / LMG 7858 / VKM B-1802 / 2st14</strain>
    </source>
</reference>
<evidence type="ECO:0000259" key="3">
    <source>
        <dbReference type="Pfam" id="PF03061"/>
    </source>
</evidence>
<dbReference type="HOGENOM" id="CLU_089876_3_3_7"/>
<accession>E1QF92</accession>
<dbReference type="EMBL" id="CP002085">
    <property type="protein sequence ID" value="ADK84228.1"/>
    <property type="molecule type" value="Genomic_DNA"/>
</dbReference>
<dbReference type="Pfam" id="PF03061">
    <property type="entry name" value="4HBT"/>
    <property type="match status" value="1"/>
</dbReference>
<evidence type="ECO:0000313" key="5">
    <source>
        <dbReference type="Proteomes" id="UP000009047"/>
    </source>
</evidence>
<dbReference type="eggNOG" id="COG2050">
    <property type="taxonomic scope" value="Bacteria"/>
</dbReference>
<evidence type="ECO:0000313" key="4">
    <source>
        <dbReference type="EMBL" id="ADK84228.1"/>
    </source>
</evidence>
<sequence length="157" mass="16711">MSAPRALNPQWIAAVLAGVNPCPYFQLQSMRLEDLAWGRAELRIDLARKHLQPFGVAHGGVVASIIDAACFWACFSQAPVGKGMTTVDIKLNYLAPAVDGALLASGRCLKLGRGLGLGEASVRDRTGRLLAQGLSTVMLVDNLALPGQEDWPAKFLG</sequence>
<evidence type="ECO:0000256" key="1">
    <source>
        <dbReference type="ARBA" id="ARBA00008324"/>
    </source>
</evidence>
<protein>
    <submittedName>
        <fullName evidence="4">Thioesterase superfamily protein</fullName>
    </submittedName>
</protein>
<comment type="similarity">
    <text evidence="1">Belongs to the thioesterase PaaI family.</text>
</comment>
<dbReference type="KEGG" id="dbr:Deba_0858"/>
<organism evidence="4 5">
    <name type="scientific">Desulfarculus baarsii (strain ATCC 33931 / DSM 2075 / LMG 7858 / VKM B-1802 / 2st14)</name>
    <dbReference type="NCBI Taxonomy" id="644282"/>
    <lineage>
        <taxon>Bacteria</taxon>
        <taxon>Pseudomonadati</taxon>
        <taxon>Thermodesulfobacteriota</taxon>
        <taxon>Desulfarculia</taxon>
        <taxon>Desulfarculales</taxon>
        <taxon>Desulfarculaceae</taxon>
        <taxon>Desulfarculus</taxon>
    </lineage>
</organism>
<dbReference type="PANTHER" id="PTHR21660">
    <property type="entry name" value="THIOESTERASE SUPERFAMILY MEMBER-RELATED"/>
    <property type="match status" value="1"/>
</dbReference>
<dbReference type="AlphaFoldDB" id="E1QF92"/>
<name>E1QF92_DESB2</name>
<evidence type="ECO:0000256" key="2">
    <source>
        <dbReference type="ARBA" id="ARBA00022801"/>
    </source>
</evidence>
<dbReference type="InterPro" id="IPR039298">
    <property type="entry name" value="ACOT13"/>
</dbReference>
<keyword evidence="2" id="KW-0378">Hydrolase</keyword>
<dbReference type="STRING" id="644282.Deba_0858"/>
<dbReference type="Gene3D" id="3.10.129.10">
    <property type="entry name" value="Hotdog Thioesterase"/>
    <property type="match status" value="1"/>
</dbReference>
<dbReference type="GO" id="GO:0047617">
    <property type="term" value="F:fatty acyl-CoA hydrolase activity"/>
    <property type="evidence" value="ECO:0007669"/>
    <property type="project" value="InterPro"/>
</dbReference>
<feature type="domain" description="Thioesterase" evidence="3">
    <location>
        <begin position="54"/>
        <end position="130"/>
    </location>
</feature>
<dbReference type="RefSeq" id="WP_013257682.1">
    <property type="nucleotide sequence ID" value="NC_014365.1"/>
</dbReference>
<dbReference type="PANTHER" id="PTHR21660:SF1">
    <property type="entry name" value="ACYL-COENZYME A THIOESTERASE 13"/>
    <property type="match status" value="1"/>
</dbReference>